<dbReference type="KEGG" id="orh:Ornrh_1821"/>
<dbReference type="STRING" id="867902.Ornrh_1821"/>
<dbReference type="HOGENOM" id="CLU_1160371_0_0_10"/>
<reference evidence="2 3" key="1">
    <citation type="submission" date="2012-06" db="EMBL/GenBank/DDBJ databases">
        <title>The complete genome of Ornithobacterium rhinotracheale DSM 15997.</title>
        <authorList>
            <consortium name="US DOE Joint Genome Institute (JGI-PGF)"/>
            <person name="Lucas S."/>
            <person name="Copeland A."/>
            <person name="Lapidus A."/>
            <person name="Goodwin L."/>
            <person name="Pitluck S."/>
            <person name="Peters L."/>
            <person name="Mikhailova N."/>
            <person name="Teshima H."/>
            <person name="Kyrpides N."/>
            <person name="Mavromatis K."/>
            <person name="Pagani I."/>
            <person name="Ivanova N."/>
            <person name="Ovchinnikova G."/>
            <person name="Zeytun A."/>
            <person name="Detter J.C."/>
            <person name="Han C."/>
            <person name="Land M."/>
            <person name="Hauser L."/>
            <person name="Markowitz V."/>
            <person name="Cheng J.-F."/>
            <person name="Hugenholtz P."/>
            <person name="Woyke T."/>
            <person name="Wu D."/>
            <person name="Lang E."/>
            <person name="Kopitz M."/>
            <person name="Brambilla E."/>
            <person name="Klenk H.-P."/>
            <person name="Eisen J.A."/>
        </authorList>
    </citation>
    <scope>NUCLEOTIDE SEQUENCE [LARGE SCALE GENOMIC DNA]</scope>
    <source>
        <strain evidence="3">ATCC 51463 / DSM 15997 / CCUG 23171 / LMG 9086</strain>
    </source>
</reference>
<accession>I4A1Y6</accession>
<dbReference type="GeneID" id="71569874"/>
<name>I4A1Y6_ORNRL</name>
<organism evidence="2 3">
    <name type="scientific">Ornithobacterium rhinotracheale (strain ATCC 51463 / DSM 15997 / CCUG 23171 / CIP 104009 / LMG 9086)</name>
    <dbReference type="NCBI Taxonomy" id="867902"/>
    <lineage>
        <taxon>Bacteria</taxon>
        <taxon>Pseudomonadati</taxon>
        <taxon>Bacteroidota</taxon>
        <taxon>Flavobacteriia</taxon>
        <taxon>Flavobacteriales</taxon>
        <taxon>Weeksellaceae</taxon>
        <taxon>Ornithobacterium</taxon>
    </lineage>
</organism>
<gene>
    <name evidence="2" type="ordered locus">Ornrh_1821</name>
</gene>
<keyword evidence="3" id="KW-1185">Reference proteome</keyword>
<evidence type="ECO:0000256" key="1">
    <source>
        <dbReference type="SAM" id="SignalP"/>
    </source>
</evidence>
<protein>
    <submittedName>
        <fullName evidence="2">Uncharacterized protein</fullName>
    </submittedName>
</protein>
<keyword evidence="1" id="KW-0732">Signal</keyword>
<dbReference type="AlphaFoldDB" id="I4A1Y6"/>
<dbReference type="EMBL" id="CP003283">
    <property type="protein sequence ID" value="AFL97970.1"/>
    <property type="molecule type" value="Genomic_DNA"/>
</dbReference>
<feature type="signal peptide" evidence="1">
    <location>
        <begin position="1"/>
        <end position="20"/>
    </location>
</feature>
<sequence>MRIIVYSVILISFIAQSAKAQVGINTTEPKATFHIEVKDPDEPDSSAGILVPRVTQNPASGNEKGQLIFNKTDNQFYFWDGEKWAPIVAPSGEVKVSGASYFMDTKAGAPVEISQNSSETTIPNTQIDFELKTSKDVQFTSAVNFKGRSSAFAPLFKIKLTNVEDQTEQIIDKASNTFLSDGISDYYGNLQLLAIKKLPAGKYRAEVSAYYNDCCNFNFTYRVGGEDTPVSLLVQYK</sequence>
<evidence type="ECO:0000313" key="3">
    <source>
        <dbReference type="Proteomes" id="UP000006051"/>
    </source>
</evidence>
<dbReference type="Proteomes" id="UP000006051">
    <property type="component" value="Chromosome"/>
</dbReference>
<evidence type="ECO:0000313" key="2">
    <source>
        <dbReference type="EMBL" id="AFL97970.1"/>
    </source>
</evidence>
<dbReference type="GeneID" id="97258426"/>
<dbReference type="RefSeq" id="WP_014791492.1">
    <property type="nucleotide sequence ID" value="NC_018016.1"/>
</dbReference>
<feature type="chain" id="PRO_5003685559" evidence="1">
    <location>
        <begin position="21"/>
        <end position="237"/>
    </location>
</feature>
<proteinExistence type="predicted"/>
<dbReference type="PATRIC" id="fig|867902.3.peg.1767"/>